<dbReference type="SMART" id="SM01130">
    <property type="entry name" value="DHDPS"/>
    <property type="match status" value="1"/>
</dbReference>
<organism evidence="5 6">
    <name type="scientific">Maridesulfovibrio ferrireducens</name>
    <dbReference type="NCBI Taxonomy" id="246191"/>
    <lineage>
        <taxon>Bacteria</taxon>
        <taxon>Pseudomonadati</taxon>
        <taxon>Thermodesulfobacteriota</taxon>
        <taxon>Desulfovibrionia</taxon>
        <taxon>Desulfovibrionales</taxon>
        <taxon>Desulfovibrionaceae</taxon>
        <taxon>Maridesulfovibrio</taxon>
    </lineage>
</organism>
<dbReference type="EMBL" id="FNGA01000002">
    <property type="protein sequence ID" value="SDK78872.1"/>
    <property type="molecule type" value="Genomic_DNA"/>
</dbReference>
<proteinExistence type="inferred from homology"/>
<dbReference type="Pfam" id="PF00701">
    <property type="entry name" value="DHDPS"/>
    <property type="match status" value="1"/>
</dbReference>
<dbReference type="CDD" id="cd00408">
    <property type="entry name" value="DHDPS-like"/>
    <property type="match status" value="1"/>
</dbReference>
<evidence type="ECO:0000313" key="5">
    <source>
        <dbReference type="EMBL" id="SDK78872.1"/>
    </source>
</evidence>
<dbReference type="GO" id="GO:0008840">
    <property type="term" value="F:4-hydroxy-tetrahydrodipicolinate synthase activity"/>
    <property type="evidence" value="ECO:0007669"/>
    <property type="project" value="TreeGrafter"/>
</dbReference>
<dbReference type="PANTHER" id="PTHR12128">
    <property type="entry name" value="DIHYDRODIPICOLINATE SYNTHASE"/>
    <property type="match status" value="1"/>
</dbReference>
<dbReference type="PANTHER" id="PTHR12128:SF66">
    <property type="entry name" value="4-HYDROXY-2-OXOGLUTARATE ALDOLASE, MITOCHONDRIAL"/>
    <property type="match status" value="1"/>
</dbReference>
<evidence type="ECO:0000256" key="4">
    <source>
        <dbReference type="PIRSR" id="PIRSR001365-2"/>
    </source>
</evidence>
<dbReference type="Gene3D" id="3.20.20.70">
    <property type="entry name" value="Aldolase class I"/>
    <property type="match status" value="1"/>
</dbReference>
<gene>
    <name evidence="5" type="ORF">SAMN05660337_1241</name>
</gene>
<dbReference type="InterPro" id="IPR002220">
    <property type="entry name" value="DapA-like"/>
</dbReference>
<dbReference type="OrthoDB" id="8995637at2"/>
<sequence length="311" mass="34199">MVNCKEKAASIKGPVFPILTAFDESGDVDFLSIEKYVEFLISSGCKNLMVTVGTSRFNLLTEQEMLDVNSCVVHAAAGKAFTIVTTGPLGSERSAIKFARHAEDIGADAILGVYPERYYGDDAIAGFFENICKSTSVGVMVHMAQMNSGAARFPATLPYSVDLLERLCEQENFVGMKEESNSPALIYEYNRRLKDKMTIIGGAGGMRAYLTAWNWGQPAYLVGIGNFLPQIEIDFYKHLCSGNIEAAKEIVFNYEGPFFSEAIKAGWHPALKEALDYMGLMSACEREPLQRLEGDARERVRSVISGEGYAV</sequence>
<dbReference type="STRING" id="246191.SAMN05660337_1241"/>
<keyword evidence="2 3" id="KW-0456">Lyase</keyword>
<keyword evidence="6" id="KW-1185">Reference proteome</keyword>
<protein>
    <submittedName>
        <fullName evidence="5">4-hydroxy-tetrahydrodipicolinate synthase</fullName>
    </submittedName>
</protein>
<dbReference type="SUPFAM" id="SSF51569">
    <property type="entry name" value="Aldolase"/>
    <property type="match status" value="1"/>
</dbReference>
<dbReference type="AlphaFoldDB" id="A0A1G9ERQ5"/>
<name>A0A1G9ERQ5_9BACT</name>
<comment type="similarity">
    <text evidence="1 3">Belongs to the DapA family.</text>
</comment>
<dbReference type="PIRSF" id="PIRSF001365">
    <property type="entry name" value="DHDPS"/>
    <property type="match status" value="1"/>
</dbReference>
<dbReference type="RefSeq" id="WP_092159327.1">
    <property type="nucleotide sequence ID" value="NZ_FNGA01000002.1"/>
</dbReference>
<evidence type="ECO:0000256" key="3">
    <source>
        <dbReference type="PIRNR" id="PIRNR001365"/>
    </source>
</evidence>
<dbReference type="Proteomes" id="UP000199053">
    <property type="component" value="Unassembled WGS sequence"/>
</dbReference>
<evidence type="ECO:0000313" key="6">
    <source>
        <dbReference type="Proteomes" id="UP000199053"/>
    </source>
</evidence>
<reference evidence="6" key="1">
    <citation type="submission" date="2016-10" db="EMBL/GenBank/DDBJ databases">
        <authorList>
            <person name="Varghese N."/>
            <person name="Submissions S."/>
        </authorList>
    </citation>
    <scope>NUCLEOTIDE SEQUENCE [LARGE SCALE GENOMIC DNA]</scope>
    <source>
        <strain evidence="6">DSM 16995</strain>
    </source>
</reference>
<evidence type="ECO:0000256" key="1">
    <source>
        <dbReference type="ARBA" id="ARBA00007592"/>
    </source>
</evidence>
<evidence type="ECO:0000256" key="2">
    <source>
        <dbReference type="ARBA" id="ARBA00023239"/>
    </source>
</evidence>
<dbReference type="InterPro" id="IPR013785">
    <property type="entry name" value="Aldolase_TIM"/>
</dbReference>
<accession>A0A1G9ERQ5</accession>
<feature type="binding site" evidence="4">
    <location>
        <position position="54"/>
    </location>
    <ligand>
        <name>pyruvate</name>
        <dbReference type="ChEBI" id="CHEBI:15361"/>
    </ligand>
</feature>